<reference evidence="4 5" key="1">
    <citation type="submission" date="2010-12" db="EMBL/GenBank/DDBJ databases">
        <title>Whole genome sequence of Anaerolinea thermophila UNI-1.</title>
        <authorList>
            <person name="Narita-Yamada S."/>
            <person name="Kishi E."/>
            <person name="Watanabe Y."/>
            <person name="Takasaki K."/>
            <person name="Ankai A."/>
            <person name="Oguchi A."/>
            <person name="Fukui S."/>
            <person name="Takahashi M."/>
            <person name="Yashiro I."/>
            <person name="Hosoyama A."/>
            <person name="Sekiguchi Y."/>
            <person name="Hanada S."/>
            <person name="Fujita N."/>
        </authorList>
    </citation>
    <scope>NUCLEOTIDE SEQUENCE [LARGE SCALE GENOMIC DNA]</scope>
    <source>
        <strain evidence="5">DSM 14523 / JCM 11388 / NBRC 100420 / UNI-1</strain>
    </source>
</reference>
<gene>
    <name evidence="4" type="ordered locus">ANT_18670</name>
</gene>
<keyword evidence="1" id="KW-0472">Membrane</keyword>
<feature type="transmembrane region" description="Helical" evidence="1">
    <location>
        <begin position="483"/>
        <end position="509"/>
    </location>
</feature>
<evidence type="ECO:0000256" key="1">
    <source>
        <dbReference type="SAM" id="Phobius"/>
    </source>
</evidence>
<dbReference type="Pfam" id="PF09822">
    <property type="entry name" value="ABC_transp_aux"/>
    <property type="match status" value="1"/>
</dbReference>
<dbReference type="eggNOG" id="COG3225">
    <property type="taxonomic scope" value="Bacteria"/>
</dbReference>
<dbReference type="OrthoDB" id="9762687at2"/>
<dbReference type="STRING" id="926569.ANT_18670"/>
<accession>E8N629</accession>
<dbReference type="RefSeq" id="WP_013560270.1">
    <property type="nucleotide sequence ID" value="NC_014960.1"/>
</dbReference>
<feature type="domain" description="ABC-type uncharacterised transport system" evidence="2">
    <location>
        <begin position="210"/>
        <end position="454"/>
    </location>
</feature>
<dbReference type="KEGG" id="atm:ANT_18670"/>
<feature type="transmembrane region" description="Helical" evidence="1">
    <location>
        <begin position="74"/>
        <end position="93"/>
    </location>
</feature>
<evidence type="ECO:0000313" key="5">
    <source>
        <dbReference type="Proteomes" id="UP000008922"/>
    </source>
</evidence>
<dbReference type="HOGENOM" id="CLU_018716_0_0_0"/>
<evidence type="ECO:0000259" key="2">
    <source>
        <dbReference type="Pfam" id="PF09822"/>
    </source>
</evidence>
<dbReference type="Pfam" id="PF23357">
    <property type="entry name" value="DUF7088"/>
    <property type="match status" value="1"/>
</dbReference>
<protein>
    <submittedName>
        <fullName evidence="4">Hypothetical membrane protein</fullName>
    </submittedName>
</protein>
<dbReference type="EMBL" id="AP012029">
    <property type="protein sequence ID" value="BAJ63893.1"/>
    <property type="molecule type" value="Genomic_DNA"/>
</dbReference>
<keyword evidence="1" id="KW-0812">Transmembrane</keyword>
<proteinExistence type="predicted"/>
<name>E8N629_ANATU</name>
<feature type="transmembrane region" description="Helical" evidence="1">
    <location>
        <begin position="37"/>
        <end position="54"/>
    </location>
</feature>
<feature type="domain" description="DUF7088" evidence="3">
    <location>
        <begin position="103"/>
        <end position="191"/>
    </location>
</feature>
<evidence type="ECO:0000313" key="4">
    <source>
        <dbReference type="EMBL" id="BAJ63893.1"/>
    </source>
</evidence>
<dbReference type="InterPro" id="IPR019196">
    <property type="entry name" value="ABC_transp_unknown"/>
</dbReference>
<keyword evidence="5" id="KW-1185">Reference proteome</keyword>
<dbReference type="InterPro" id="IPR029062">
    <property type="entry name" value="Class_I_gatase-like"/>
</dbReference>
<organism evidence="4 5">
    <name type="scientific">Anaerolinea thermophila (strain DSM 14523 / JCM 11388 / NBRC 100420 / UNI-1)</name>
    <dbReference type="NCBI Taxonomy" id="926569"/>
    <lineage>
        <taxon>Bacteria</taxon>
        <taxon>Bacillati</taxon>
        <taxon>Chloroflexota</taxon>
        <taxon>Anaerolineae</taxon>
        <taxon>Anaerolineales</taxon>
        <taxon>Anaerolineaceae</taxon>
        <taxon>Anaerolinea</taxon>
    </lineage>
</organism>
<dbReference type="Proteomes" id="UP000008922">
    <property type="component" value="Chromosome"/>
</dbReference>
<dbReference type="AlphaFoldDB" id="E8N629"/>
<dbReference type="InParanoid" id="E8N629"/>
<dbReference type="SUPFAM" id="SSF52317">
    <property type="entry name" value="Class I glutamine amidotransferase-like"/>
    <property type="match status" value="1"/>
</dbReference>
<keyword evidence="1" id="KW-1133">Transmembrane helix</keyword>
<dbReference type="InterPro" id="IPR055396">
    <property type="entry name" value="DUF7088"/>
</dbReference>
<evidence type="ECO:0000259" key="3">
    <source>
        <dbReference type="Pfam" id="PF23357"/>
    </source>
</evidence>
<sequence length="515" mass="56692">MKASLRKYAPAGLILALLASLSAIGFAIVQRSFTLPVQISISLAVIGVALFVLLDPQKTREILTGRQARYSSNALVLALAFTGILIALNYLVYTRAPRWDLTEDQQHTLAKETLETLKSLQEPVVAEAYYSSRFPSTTAQDLLESYKYNANGKFSYEFIDPEKDPVRARSANVTRDGTIVLKQGNRSEQVTYASETDLTSALVRLANPGKRAVYFLIGHGEYSPDDSGDRSYSEIKNLLSAKNYTVNTLNLLATRNVPEDALALIIAGPDKPVSTEEISLIQAYLDRGGSLIYLAEPTIVTHFGEAEDPLATYLEKQWGIRLGQDMVIDLNYNPPSVAVSAKYAQHPITERMYNLAVVMPSARSVSPVQIEGNDVQSYVLTETAQNSWAEKDFNSLRNNQAAFNPEQDVAGPVGLTIAATNSKTNARVVVIGDSDFASNRNYAQYGNGDFLINAIDWAAKQENLINLTPKKTTQRILILRNNITLGVILLTTVFLIPGLTLVAGILVWIQRRRRG</sequence>